<name>A0A9P6NCD9_9BASI</name>
<keyword evidence="3" id="KW-1185">Reference proteome</keyword>
<evidence type="ECO:0000256" key="1">
    <source>
        <dbReference type="SAM" id="MobiDB-lite"/>
    </source>
</evidence>
<dbReference type="EMBL" id="MU167331">
    <property type="protein sequence ID" value="KAG0143007.1"/>
    <property type="molecule type" value="Genomic_DNA"/>
</dbReference>
<feature type="region of interest" description="Disordered" evidence="1">
    <location>
        <begin position="1"/>
        <end position="108"/>
    </location>
</feature>
<proteinExistence type="predicted"/>
<comment type="caution">
    <text evidence="2">The sequence shown here is derived from an EMBL/GenBank/DDBJ whole genome shotgun (WGS) entry which is preliminary data.</text>
</comment>
<gene>
    <name evidence="2" type="ORF">CROQUDRAFT_205512</name>
</gene>
<reference evidence="2" key="1">
    <citation type="submission" date="2013-11" db="EMBL/GenBank/DDBJ databases">
        <title>Genome sequence of the fusiform rust pathogen reveals effectors for host alternation and coevolution with pine.</title>
        <authorList>
            <consortium name="DOE Joint Genome Institute"/>
            <person name="Smith K."/>
            <person name="Pendleton A."/>
            <person name="Kubisiak T."/>
            <person name="Anderson C."/>
            <person name="Salamov A."/>
            <person name="Aerts A."/>
            <person name="Riley R."/>
            <person name="Clum A."/>
            <person name="Lindquist E."/>
            <person name="Ence D."/>
            <person name="Campbell M."/>
            <person name="Kronenberg Z."/>
            <person name="Feau N."/>
            <person name="Dhillon B."/>
            <person name="Hamelin R."/>
            <person name="Burleigh J."/>
            <person name="Smith J."/>
            <person name="Yandell M."/>
            <person name="Nelson C."/>
            <person name="Grigoriev I."/>
            <person name="Davis J."/>
        </authorList>
    </citation>
    <scope>NUCLEOTIDE SEQUENCE</scope>
    <source>
        <strain evidence="2">G11</strain>
    </source>
</reference>
<dbReference type="AlphaFoldDB" id="A0A9P6NCD9"/>
<sequence length="127" mass="13262">MSRHHPYAGYDESNGSGFGGGGHRKNGRPATRGGFGSSGPWTSRRGGGYGSQRGNWESEVGPDRGFNDFGEFGQGIHAAPRGGGGGSKNGKTRGLRGKGKSHMSSDVDLQSHSFKCLSEMLPVYCAA</sequence>
<dbReference type="Proteomes" id="UP000886653">
    <property type="component" value="Unassembled WGS sequence"/>
</dbReference>
<accession>A0A9P6NCD9</accession>
<organism evidence="2 3">
    <name type="scientific">Cronartium quercuum f. sp. fusiforme G11</name>
    <dbReference type="NCBI Taxonomy" id="708437"/>
    <lineage>
        <taxon>Eukaryota</taxon>
        <taxon>Fungi</taxon>
        <taxon>Dikarya</taxon>
        <taxon>Basidiomycota</taxon>
        <taxon>Pucciniomycotina</taxon>
        <taxon>Pucciniomycetes</taxon>
        <taxon>Pucciniales</taxon>
        <taxon>Coleosporiaceae</taxon>
        <taxon>Cronartium</taxon>
    </lineage>
</organism>
<feature type="compositionally biased region" description="Basic residues" evidence="1">
    <location>
        <begin position="90"/>
        <end position="101"/>
    </location>
</feature>
<protein>
    <submittedName>
        <fullName evidence="2">Uncharacterized protein</fullName>
    </submittedName>
</protein>
<evidence type="ECO:0000313" key="3">
    <source>
        <dbReference type="Proteomes" id="UP000886653"/>
    </source>
</evidence>
<evidence type="ECO:0000313" key="2">
    <source>
        <dbReference type="EMBL" id="KAG0143007.1"/>
    </source>
</evidence>